<organism evidence="3 4">
    <name type="scientific">Marseilla massiliensis</name>
    <dbReference type="NCBI Taxonomy" id="1841864"/>
    <lineage>
        <taxon>Bacteria</taxon>
        <taxon>Pseudomonadati</taxon>
        <taxon>Bacteroidota</taxon>
        <taxon>Bacteroidia</taxon>
        <taxon>Bacteroidales</taxon>
        <taxon>Prevotellaceae</taxon>
        <taxon>Marseilla</taxon>
    </lineage>
</organism>
<dbReference type="Pfam" id="PF00578">
    <property type="entry name" value="AhpC-TSA"/>
    <property type="match status" value="1"/>
</dbReference>
<dbReference type="PROSITE" id="PS51352">
    <property type="entry name" value="THIOREDOXIN_2"/>
    <property type="match status" value="1"/>
</dbReference>
<dbReference type="AlphaFoldDB" id="A0A939B8E2"/>
<reference evidence="3" key="1">
    <citation type="submission" date="2020-08" db="EMBL/GenBank/DDBJ databases">
        <authorList>
            <person name="Cejkova D."/>
            <person name="Kubasova T."/>
            <person name="Jahodarova E."/>
            <person name="Rychlik I."/>
        </authorList>
    </citation>
    <scope>NUCLEOTIDE SEQUENCE</scope>
    <source>
        <strain evidence="3">An824</strain>
    </source>
</reference>
<keyword evidence="4" id="KW-1185">Reference proteome</keyword>
<dbReference type="GO" id="GO:0016209">
    <property type="term" value="F:antioxidant activity"/>
    <property type="evidence" value="ECO:0007669"/>
    <property type="project" value="InterPro"/>
</dbReference>
<dbReference type="CDD" id="cd02966">
    <property type="entry name" value="TlpA_like_family"/>
    <property type="match status" value="1"/>
</dbReference>
<dbReference type="InterPro" id="IPR036249">
    <property type="entry name" value="Thioredoxin-like_sf"/>
</dbReference>
<dbReference type="GO" id="GO:0016491">
    <property type="term" value="F:oxidoreductase activity"/>
    <property type="evidence" value="ECO:0007669"/>
    <property type="project" value="InterPro"/>
</dbReference>
<dbReference type="Proteomes" id="UP000706891">
    <property type="component" value="Unassembled WGS sequence"/>
</dbReference>
<reference evidence="3" key="2">
    <citation type="journal article" date="2021" name="Sci. Rep.">
        <title>The distribution of antibiotic resistance genes in chicken gut microbiota commensals.</title>
        <authorList>
            <person name="Juricova H."/>
            <person name="Matiasovicova J."/>
            <person name="Kubasova T."/>
            <person name="Cejkova D."/>
            <person name="Rychlik I."/>
        </authorList>
    </citation>
    <scope>NUCLEOTIDE SEQUENCE</scope>
    <source>
        <strain evidence="3">An824</strain>
    </source>
</reference>
<dbReference type="RefSeq" id="WP_205105844.1">
    <property type="nucleotide sequence ID" value="NZ_JACJJG010000123.1"/>
</dbReference>
<dbReference type="InterPro" id="IPR050553">
    <property type="entry name" value="Thioredoxin_ResA/DsbE_sf"/>
</dbReference>
<comment type="caution">
    <text evidence="3">The sequence shown here is derived from an EMBL/GenBank/DDBJ whole genome shotgun (WGS) entry which is preliminary data.</text>
</comment>
<dbReference type="EMBL" id="JACJJG010000123">
    <property type="protein sequence ID" value="MBM6674755.1"/>
    <property type="molecule type" value="Genomic_DNA"/>
</dbReference>
<feature type="signal peptide" evidence="1">
    <location>
        <begin position="1"/>
        <end position="15"/>
    </location>
</feature>
<dbReference type="PANTHER" id="PTHR42852">
    <property type="entry name" value="THIOL:DISULFIDE INTERCHANGE PROTEIN DSBE"/>
    <property type="match status" value="1"/>
</dbReference>
<dbReference type="PANTHER" id="PTHR42852:SF17">
    <property type="entry name" value="THIOREDOXIN-LIKE PROTEIN HI_1115"/>
    <property type="match status" value="1"/>
</dbReference>
<proteinExistence type="predicted"/>
<gene>
    <name evidence="3" type="ORF">H6A34_12850</name>
</gene>
<evidence type="ECO:0000259" key="2">
    <source>
        <dbReference type="PROSITE" id="PS51352"/>
    </source>
</evidence>
<dbReference type="SUPFAM" id="SSF52833">
    <property type="entry name" value="Thioredoxin-like"/>
    <property type="match status" value="1"/>
</dbReference>
<dbReference type="InterPro" id="IPR000866">
    <property type="entry name" value="AhpC/TSA"/>
</dbReference>
<feature type="chain" id="PRO_5036814438" evidence="1">
    <location>
        <begin position="16"/>
        <end position="177"/>
    </location>
</feature>
<evidence type="ECO:0000313" key="3">
    <source>
        <dbReference type="EMBL" id="MBM6674755.1"/>
    </source>
</evidence>
<name>A0A939B8E2_9BACT</name>
<evidence type="ECO:0000313" key="4">
    <source>
        <dbReference type="Proteomes" id="UP000706891"/>
    </source>
</evidence>
<keyword evidence="1" id="KW-0732">Signal</keyword>
<evidence type="ECO:0000256" key="1">
    <source>
        <dbReference type="SAM" id="SignalP"/>
    </source>
</evidence>
<sequence length="177" mass="19772">MKRILPILMASLLLAACTIGGDEDSDYGTGLLERGTPAPDFVITENTDGSDLRLSDLQGGYVLVEFWASWCPDCQRETDNIKAIHDTYGPRGLTLVGVSFDEDAEQWQDYITENGMDWLHRRETVAWKESPLSAAYNIRWIPTLYLIDPAGDVRFATVDVGEMVDSLEVIDLGIRNN</sequence>
<feature type="domain" description="Thioredoxin" evidence="2">
    <location>
        <begin position="32"/>
        <end position="177"/>
    </location>
</feature>
<dbReference type="InterPro" id="IPR013766">
    <property type="entry name" value="Thioredoxin_domain"/>
</dbReference>
<dbReference type="Gene3D" id="3.40.30.10">
    <property type="entry name" value="Glutaredoxin"/>
    <property type="match status" value="1"/>
</dbReference>
<protein>
    <submittedName>
        <fullName evidence="3">TlpA family protein disulfide reductase</fullName>
    </submittedName>
</protein>
<accession>A0A939B8E2</accession>
<dbReference type="PROSITE" id="PS51257">
    <property type="entry name" value="PROKAR_LIPOPROTEIN"/>
    <property type="match status" value="1"/>
</dbReference>